<evidence type="ECO:0000313" key="1">
    <source>
        <dbReference type="EMBL" id="MBB5159321.1"/>
    </source>
</evidence>
<dbReference type="EMBL" id="JACHIW010000002">
    <property type="protein sequence ID" value="MBB5159321.1"/>
    <property type="molecule type" value="Genomic_DNA"/>
</dbReference>
<keyword evidence="2" id="KW-1185">Reference proteome</keyword>
<organism evidence="1 2">
    <name type="scientific">Saccharopolyspora phatthalungensis</name>
    <dbReference type="NCBI Taxonomy" id="664693"/>
    <lineage>
        <taxon>Bacteria</taxon>
        <taxon>Bacillati</taxon>
        <taxon>Actinomycetota</taxon>
        <taxon>Actinomycetes</taxon>
        <taxon>Pseudonocardiales</taxon>
        <taxon>Pseudonocardiaceae</taxon>
        <taxon>Saccharopolyspora</taxon>
    </lineage>
</organism>
<protein>
    <submittedName>
        <fullName evidence="1">Uncharacterized protein</fullName>
    </submittedName>
</protein>
<sequence length="123" mass="14032">MNDYQTLPGLAEVYLEDSFVLGIHEGRDSLSFDLDAVLTEQHPRYTPPPDEQYCYVNATLSFTRTTVIDWISRTDASYRDANDEIDQGNIDFLTVDDDTYRLGGDWGEVAIQSSTPPEFRIEE</sequence>
<accession>A0A840QGU2</accession>
<proteinExistence type="predicted"/>
<reference evidence="1 2" key="1">
    <citation type="submission" date="2020-08" db="EMBL/GenBank/DDBJ databases">
        <title>Sequencing the genomes of 1000 actinobacteria strains.</title>
        <authorList>
            <person name="Klenk H.-P."/>
        </authorList>
    </citation>
    <scope>NUCLEOTIDE SEQUENCE [LARGE SCALE GENOMIC DNA]</scope>
    <source>
        <strain evidence="1 2">DSM 45584</strain>
    </source>
</reference>
<dbReference type="AlphaFoldDB" id="A0A840QGU2"/>
<dbReference type="Proteomes" id="UP000584374">
    <property type="component" value="Unassembled WGS sequence"/>
</dbReference>
<evidence type="ECO:0000313" key="2">
    <source>
        <dbReference type="Proteomes" id="UP000584374"/>
    </source>
</evidence>
<gene>
    <name evidence="1" type="ORF">BJ970_006920</name>
</gene>
<name>A0A840QGU2_9PSEU</name>
<comment type="caution">
    <text evidence="1">The sequence shown here is derived from an EMBL/GenBank/DDBJ whole genome shotgun (WGS) entry which is preliminary data.</text>
</comment>
<dbReference type="RefSeq" id="WP_184731642.1">
    <property type="nucleotide sequence ID" value="NZ_JACHIW010000002.1"/>
</dbReference>